<accession>A0A397IK29</accession>
<dbReference type="AlphaFoldDB" id="A0A397IK29"/>
<protein>
    <submittedName>
        <fullName evidence="1">Uncharacterized protein</fullName>
    </submittedName>
</protein>
<reference evidence="1 2" key="1">
    <citation type="submission" date="2018-08" db="EMBL/GenBank/DDBJ databases">
        <title>Genome and evolution of the arbuscular mycorrhizal fungus Diversispora epigaea (formerly Glomus versiforme) and its bacterial endosymbionts.</title>
        <authorList>
            <person name="Sun X."/>
            <person name="Fei Z."/>
            <person name="Harrison M."/>
        </authorList>
    </citation>
    <scope>NUCLEOTIDE SEQUENCE [LARGE SCALE GENOMIC DNA]</scope>
    <source>
        <strain evidence="1 2">IT104</strain>
    </source>
</reference>
<comment type="caution">
    <text evidence="1">The sequence shown here is derived from an EMBL/GenBank/DDBJ whole genome shotgun (WGS) entry which is preliminary data.</text>
</comment>
<name>A0A397IK29_9GLOM</name>
<sequence length="157" mass="18151">MQTLKANRSHVNAKLVETWSRENVDGIFFRIDKTKHPSFSDLSFWCYDCNSYAHPRYEVEGVDVSDDWPNVTKVGVPPSEPNFKLRSYQLAFEDDDNMQTPKTNCSHINAKFVETWSRENVDEKIGNVWDVMVLNPIENSVYTSKFGTIPPQNSRDV</sequence>
<proteinExistence type="predicted"/>
<dbReference type="Proteomes" id="UP000266861">
    <property type="component" value="Unassembled WGS sequence"/>
</dbReference>
<organism evidence="1 2">
    <name type="scientific">Diversispora epigaea</name>
    <dbReference type="NCBI Taxonomy" id="1348612"/>
    <lineage>
        <taxon>Eukaryota</taxon>
        <taxon>Fungi</taxon>
        <taxon>Fungi incertae sedis</taxon>
        <taxon>Mucoromycota</taxon>
        <taxon>Glomeromycotina</taxon>
        <taxon>Glomeromycetes</taxon>
        <taxon>Diversisporales</taxon>
        <taxon>Diversisporaceae</taxon>
        <taxon>Diversispora</taxon>
    </lineage>
</organism>
<keyword evidence="2" id="KW-1185">Reference proteome</keyword>
<gene>
    <name evidence="1" type="ORF">Glove_216g192</name>
</gene>
<evidence type="ECO:0000313" key="1">
    <source>
        <dbReference type="EMBL" id="RHZ75317.1"/>
    </source>
</evidence>
<dbReference type="EMBL" id="PQFF01000201">
    <property type="protein sequence ID" value="RHZ75317.1"/>
    <property type="molecule type" value="Genomic_DNA"/>
</dbReference>
<evidence type="ECO:0000313" key="2">
    <source>
        <dbReference type="Proteomes" id="UP000266861"/>
    </source>
</evidence>